<dbReference type="Proteomes" id="UP001230156">
    <property type="component" value="Unassembled WGS sequence"/>
</dbReference>
<reference evidence="4" key="1">
    <citation type="submission" date="2023-08" db="EMBL/GenBank/DDBJ databases">
        <title>Rhodospirillaceae gen. nov., a novel taxon isolated from the Yangtze River Yuezi River estuary sludge.</title>
        <authorList>
            <person name="Ruan L."/>
        </authorList>
    </citation>
    <scope>NUCLEOTIDE SEQUENCE [LARGE SCALE GENOMIC DNA]</scope>
    <source>
        <strain evidence="4">R-7</strain>
    </source>
</reference>
<keyword evidence="1" id="KW-0812">Transmembrane</keyword>
<feature type="domain" description="DUF1468" evidence="2">
    <location>
        <begin position="19"/>
        <end position="153"/>
    </location>
</feature>
<keyword evidence="4" id="KW-1185">Reference proteome</keyword>
<evidence type="ECO:0000313" key="3">
    <source>
        <dbReference type="EMBL" id="MDQ7250002.1"/>
    </source>
</evidence>
<accession>A0ABU0YS23</accession>
<protein>
    <submittedName>
        <fullName evidence="3">Tripartite tricarboxylate transporter TctB family protein</fullName>
    </submittedName>
</protein>
<evidence type="ECO:0000313" key="4">
    <source>
        <dbReference type="Proteomes" id="UP001230156"/>
    </source>
</evidence>
<proteinExistence type="predicted"/>
<feature type="transmembrane region" description="Helical" evidence="1">
    <location>
        <begin position="126"/>
        <end position="144"/>
    </location>
</feature>
<evidence type="ECO:0000259" key="2">
    <source>
        <dbReference type="Pfam" id="PF07331"/>
    </source>
</evidence>
<dbReference type="Pfam" id="PF07331">
    <property type="entry name" value="TctB"/>
    <property type="match status" value="1"/>
</dbReference>
<dbReference type="RefSeq" id="WP_379958692.1">
    <property type="nucleotide sequence ID" value="NZ_JAUYVI010000006.1"/>
</dbReference>
<dbReference type="EMBL" id="JAUYVI010000006">
    <property type="protein sequence ID" value="MDQ7250002.1"/>
    <property type="molecule type" value="Genomic_DNA"/>
</dbReference>
<organism evidence="3 4">
    <name type="scientific">Dongia sedimenti</name>
    <dbReference type="NCBI Taxonomy" id="3064282"/>
    <lineage>
        <taxon>Bacteria</taxon>
        <taxon>Pseudomonadati</taxon>
        <taxon>Pseudomonadota</taxon>
        <taxon>Alphaproteobacteria</taxon>
        <taxon>Rhodospirillales</taxon>
        <taxon>Dongiaceae</taxon>
        <taxon>Dongia</taxon>
    </lineage>
</organism>
<comment type="caution">
    <text evidence="3">The sequence shown here is derived from an EMBL/GenBank/DDBJ whole genome shotgun (WGS) entry which is preliminary data.</text>
</comment>
<feature type="transmembrane region" description="Helical" evidence="1">
    <location>
        <begin position="16"/>
        <end position="34"/>
    </location>
</feature>
<keyword evidence="1" id="KW-0472">Membrane</keyword>
<evidence type="ECO:0000256" key="1">
    <source>
        <dbReference type="SAM" id="Phobius"/>
    </source>
</evidence>
<feature type="transmembrane region" description="Helical" evidence="1">
    <location>
        <begin position="88"/>
        <end position="114"/>
    </location>
</feature>
<name>A0ABU0YS23_9PROT</name>
<keyword evidence="1" id="KW-1133">Transmembrane helix</keyword>
<sequence>MHAEEKNTARSRPDRAVLVIAVILVLAGAAVRWATLHQATTMGYSPVGARTVPFIMAGALAVLGVFTAIAGFRGDFPKRQKQDIPPMLWLVGGLAVQLLTMKTVGFSIATGLLFAAAARGFGRGPLWMTIPIGIVVSFVVWFIFAKGLQLTLPAGPLEKLF</sequence>
<feature type="transmembrane region" description="Helical" evidence="1">
    <location>
        <begin position="54"/>
        <end position="76"/>
    </location>
</feature>
<dbReference type="InterPro" id="IPR009936">
    <property type="entry name" value="DUF1468"/>
</dbReference>
<gene>
    <name evidence="3" type="ORF">Q8A70_20095</name>
</gene>